<dbReference type="EMBL" id="CP017553">
    <property type="protein sequence ID" value="AOW00811.1"/>
    <property type="molecule type" value="Genomic_DNA"/>
</dbReference>
<sequence>MGSPSQGAFAGLSVTEAIPCTDMRSELVLVVRVGVLLQQLAPSLQQPIIGHGISLVQPMPGLGHGTEVHTVSSILALGKRSTTP</sequence>
<dbReference type="VEuPathDB" id="FungiDB:YALI1_A18466g"/>
<dbReference type="RefSeq" id="XP_068137956.1">
    <property type="nucleotide sequence ID" value="XM_068281855.1"/>
</dbReference>
<evidence type="ECO:0000313" key="2">
    <source>
        <dbReference type="Proteomes" id="UP000182444"/>
    </source>
</evidence>
<reference evidence="1 2" key="1">
    <citation type="journal article" date="2016" name="PLoS ONE">
        <title>Sequence Assembly of Yarrowia lipolytica Strain W29/CLIB89 Shows Transposable Element Diversity.</title>
        <authorList>
            <person name="Magnan C."/>
            <person name="Yu J."/>
            <person name="Chang I."/>
            <person name="Jahn E."/>
            <person name="Kanomata Y."/>
            <person name="Wu J."/>
            <person name="Zeller M."/>
            <person name="Oakes M."/>
            <person name="Baldi P."/>
            <person name="Sandmeyer S."/>
        </authorList>
    </citation>
    <scope>NUCLEOTIDE SEQUENCE [LARGE SCALE GENOMIC DNA]</scope>
    <source>
        <strain evidence="2">CLIB89(W29)</strain>
    </source>
</reference>
<dbReference type="GeneID" id="94582520"/>
<proteinExistence type="predicted"/>
<dbReference type="AlphaFoldDB" id="A0A1D8N598"/>
<protein>
    <submittedName>
        <fullName evidence="1">Uncharacterized protein</fullName>
    </submittedName>
</protein>
<evidence type="ECO:0000313" key="1">
    <source>
        <dbReference type="EMBL" id="AOW00811.1"/>
    </source>
</evidence>
<accession>A0A1D8N598</accession>
<name>A0A1D8N598_YARLL</name>
<organism evidence="1 2">
    <name type="scientific">Yarrowia lipolytica</name>
    <name type="common">Candida lipolytica</name>
    <dbReference type="NCBI Taxonomy" id="4952"/>
    <lineage>
        <taxon>Eukaryota</taxon>
        <taxon>Fungi</taxon>
        <taxon>Dikarya</taxon>
        <taxon>Ascomycota</taxon>
        <taxon>Saccharomycotina</taxon>
        <taxon>Dipodascomycetes</taxon>
        <taxon>Dipodascales</taxon>
        <taxon>Dipodascales incertae sedis</taxon>
        <taxon>Yarrowia</taxon>
    </lineage>
</organism>
<gene>
    <name evidence="1" type="ORF">YALI1_A18466g</name>
</gene>
<dbReference type="Proteomes" id="UP000182444">
    <property type="component" value="Chromosome 1A"/>
</dbReference>